<feature type="transmembrane region" description="Helical" evidence="1">
    <location>
        <begin position="42"/>
        <end position="64"/>
    </location>
</feature>
<feature type="transmembrane region" description="Helical" evidence="1">
    <location>
        <begin position="126"/>
        <end position="148"/>
    </location>
</feature>
<comment type="caution">
    <text evidence="2">The sequence shown here is derived from an EMBL/GenBank/DDBJ whole genome shotgun (WGS) entry which is preliminary data.</text>
</comment>
<keyword evidence="1" id="KW-0812">Transmembrane</keyword>
<evidence type="ECO:0000313" key="2">
    <source>
        <dbReference type="EMBL" id="MFD1201445.1"/>
    </source>
</evidence>
<accession>A0ABW3TL98</accession>
<evidence type="ECO:0000256" key="1">
    <source>
        <dbReference type="SAM" id="Phobius"/>
    </source>
</evidence>
<dbReference type="Proteomes" id="UP001597181">
    <property type="component" value="Unassembled WGS sequence"/>
</dbReference>
<dbReference type="EMBL" id="JBHTLY010000002">
    <property type="protein sequence ID" value="MFD1201445.1"/>
    <property type="molecule type" value="Genomic_DNA"/>
</dbReference>
<keyword evidence="1" id="KW-0472">Membrane</keyword>
<sequence length="205" mass="21630">MAKHPDPAPISWETERRNLPERPAVLSNLNAETLIARPKRTVVAAALIVAAALGALTSIVGGWMTLDALRAYLVTALPDDITTEYSEESVEQAASVLLALAAASLIVALVVQAMSLSTCIRARSGAARVTFSVASIAVILALGVGLVLREPSAWDFALSATACCLVLLATVLICTPRVTRWLRQSEERRTIVLADAVTGRAGDSE</sequence>
<feature type="transmembrane region" description="Helical" evidence="1">
    <location>
        <begin position="93"/>
        <end position="114"/>
    </location>
</feature>
<organism evidence="2 3">
    <name type="scientific">Leucobacter albus</name>
    <dbReference type="NCBI Taxonomy" id="272210"/>
    <lineage>
        <taxon>Bacteria</taxon>
        <taxon>Bacillati</taxon>
        <taxon>Actinomycetota</taxon>
        <taxon>Actinomycetes</taxon>
        <taxon>Micrococcales</taxon>
        <taxon>Microbacteriaceae</taxon>
        <taxon>Leucobacter</taxon>
    </lineage>
</organism>
<protein>
    <submittedName>
        <fullName evidence="2">Uncharacterized protein</fullName>
    </submittedName>
</protein>
<proteinExistence type="predicted"/>
<keyword evidence="3" id="KW-1185">Reference proteome</keyword>
<name>A0ABW3TL98_9MICO</name>
<dbReference type="RefSeq" id="WP_343958219.1">
    <property type="nucleotide sequence ID" value="NZ_BAAAKZ010000002.1"/>
</dbReference>
<evidence type="ECO:0000313" key="3">
    <source>
        <dbReference type="Proteomes" id="UP001597181"/>
    </source>
</evidence>
<feature type="transmembrane region" description="Helical" evidence="1">
    <location>
        <begin position="154"/>
        <end position="174"/>
    </location>
</feature>
<reference evidence="3" key="1">
    <citation type="journal article" date="2019" name="Int. J. Syst. Evol. Microbiol.">
        <title>The Global Catalogue of Microorganisms (GCM) 10K type strain sequencing project: providing services to taxonomists for standard genome sequencing and annotation.</title>
        <authorList>
            <consortium name="The Broad Institute Genomics Platform"/>
            <consortium name="The Broad Institute Genome Sequencing Center for Infectious Disease"/>
            <person name="Wu L."/>
            <person name="Ma J."/>
        </authorList>
    </citation>
    <scope>NUCLEOTIDE SEQUENCE [LARGE SCALE GENOMIC DNA]</scope>
    <source>
        <strain evidence="3">CCUG 50213</strain>
    </source>
</reference>
<gene>
    <name evidence="2" type="ORF">ACFQ3U_06020</name>
</gene>
<keyword evidence="1" id="KW-1133">Transmembrane helix</keyword>